<evidence type="ECO:0000256" key="2">
    <source>
        <dbReference type="ARBA" id="ARBA00023136"/>
    </source>
</evidence>
<gene>
    <name evidence="5" type="ORF">ALO52_04837</name>
</gene>
<dbReference type="InterPro" id="IPR051407">
    <property type="entry name" value="Bact_OM_lipoprot/Surf_antigen"/>
</dbReference>
<feature type="domain" description="Glycine zipper 2TM" evidence="4">
    <location>
        <begin position="87"/>
        <end position="127"/>
    </location>
</feature>
<evidence type="ECO:0000256" key="1">
    <source>
        <dbReference type="ARBA" id="ARBA00004370"/>
    </source>
</evidence>
<feature type="transmembrane region" description="Helical" evidence="3">
    <location>
        <begin position="20"/>
        <end position="42"/>
    </location>
</feature>
<dbReference type="EMBL" id="LJRC01000112">
    <property type="protein sequence ID" value="KPY37657.1"/>
    <property type="molecule type" value="Genomic_DNA"/>
</dbReference>
<comment type="subcellular location">
    <subcellularLocation>
        <location evidence="1">Membrane</location>
    </subcellularLocation>
</comment>
<keyword evidence="3" id="KW-1133">Transmembrane helix</keyword>
<comment type="caution">
    <text evidence="5">The sequence shown here is derived from an EMBL/GenBank/DDBJ whole genome shotgun (WGS) entry which is preliminary data.</text>
</comment>
<proteinExistence type="predicted"/>
<protein>
    <recommendedName>
        <fullName evidence="4">Glycine zipper 2TM domain-containing protein</fullName>
    </recommendedName>
</protein>
<dbReference type="PATRIC" id="fig|251707.3.peg.3594"/>
<dbReference type="PANTHER" id="PTHR35603">
    <property type="match status" value="1"/>
</dbReference>
<evidence type="ECO:0000313" key="6">
    <source>
        <dbReference type="Proteomes" id="UP000050562"/>
    </source>
</evidence>
<accession>A0A0Q0AUP8</accession>
<keyword evidence="3" id="KW-0812">Transmembrane</keyword>
<evidence type="ECO:0000313" key="5">
    <source>
        <dbReference type="EMBL" id="KPY37657.1"/>
    </source>
</evidence>
<organism evidence="5 6">
    <name type="scientific">Pseudomonas syringae pv. primulae</name>
    <dbReference type="NCBI Taxonomy" id="251707"/>
    <lineage>
        <taxon>Bacteria</taxon>
        <taxon>Pseudomonadati</taxon>
        <taxon>Pseudomonadota</taxon>
        <taxon>Gammaproteobacteria</taxon>
        <taxon>Pseudomonadales</taxon>
        <taxon>Pseudomonadaceae</taxon>
        <taxon>Pseudomonas</taxon>
    </lineage>
</organism>
<dbReference type="AlphaFoldDB" id="A0A0Q0AUP8"/>
<dbReference type="GO" id="GO:0019867">
    <property type="term" value="C:outer membrane"/>
    <property type="evidence" value="ECO:0007669"/>
    <property type="project" value="InterPro"/>
</dbReference>
<dbReference type="Pfam" id="PF05433">
    <property type="entry name" value="Rick_17kDa_Anti"/>
    <property type="match status" value="1"/>
</dbReference>
<dbReference type="PANTHER" id="PTHR35603:SF2">
    <property type="entry name" value="OUTER MEMBRANE LIPOPROTEIN"/>
    <property type="match status" value="1"/>
</dbReference>
<keyword evidence="2 3" id="KW-0472">Membrane</keyword>
<evidence type="ECO:0000256" key="3">
    <source>
        <dbReference type="SAM" id="Phobius"/>
    </source>
</evidence>
<sequence length="193" mass="20225">MRSHAAFRLGQEVHVNKSMLVGVVLGAAVVTAGGAVATYSLVKGGPEYADVLAVEPINQQIKTPREVCKDVTVTRQAPVKDQHQIVGSVIGAVAGGLLGNQIGGGNGKKIATVAGAVGGGYAGNKVQEGMQERDTYTTTQNRCTTVNDVSDKVVGYNVKYKLNEKVGQVRMERDPGNQIPVDKNGQLILGQAQ</sequence>
<dbReference type="NCBIfam" id="NF008437">
    <property type="entry name" value="PRK11280.1"/>
    <property type="match status" value="1"/>
</dbReference>
<name>A0A0Q0AUP8_9PSED</name>
<reference evidence="5 6" key="1">
    <citation type="submission" date="2015-09" db="EMBL/GenBank/DDBJ databases">
        <title>Genome announcement of multiple Pseudomonas syringae strains.</title>
        <authorList>
            <person name="Thakur S."/>
            <person name="Wang P.W."/>
            <person name="Gong Y."/>
            <person name="Weir B.S."/>
            <person name="Guttman D.S."/>
        </authorList>
    </citation>
    <scope>NUCLEOTIDE SEQUENCE [LARGE SCALE GENOMIC DNA]</scope>
    <source>
        <strain evidence="5 6">ICMP3956</strain>
    </source>
</reference>
<evidence type="ECO:0000259" key="4">
    <source>
        <dbReference type="Pfam" id="PF05433"/>
    </source>
</evidence>
<dbReference type="Proteomes" id="UP000050562">
    <property type="component" value="Unassembled WGS sequence"/>
</dbReference>
<dbReference type="InterPro" id="IPR008816">
    <property type="entry name" value="Gly_zipper_2TM_dom"/>
</dbReference>